<feature type="domain" description="Peptidase S33 tripeptidyl aminopeptidase-like C-terminal" evidence="6">
    <location>
        <begin position="377"/>
        <end position="463"/>
    </location>
</feature>
<dbReference type="Gene3D" id="3.40.50.1820">
    <property type="entry name" value="alpha/beta hydrolase"/>
    <property type="match status" value="1"/>
</dbReference>
<dbReference type="PANTHER" id="PTHR43248:SF29">
    <property type="entry name" value="TRIPEPTIDYL AMINOPEPTIDASE"/>
    <property type="match status" value="1"/>
</dbReference>
<dbReference type="InterPro" id="IPR002410">
    <property type="entry name" value="Peptidase_S33"/>
</dbReference>
<dbReference type="InterPro" id="IPR000073">
    <property type="entry name" value="AB_hydrolase_1"/>
</dbReference>
<feature type="signal peptide" evidence="4">
    <location>
        <begin position="1"/>
        <end position="22"/>
    </location>
</feature>
<keyword evidence="8" id="KW-1185">Reference proteome</keyword>
<feature type="domain" description="AB hydrolase-1" evidence="5">
    <location>
        <begin position="78"/>
        <end position="213"/>
    </location>
</feature>
<organism evidence="7 8">
    <name type="scientific">Litorilituus lipolyticus</name>
    <dbReference type="NCBI Taxonomy" id="2491017"/>
    <lineage>
        <taxon>Bacteria</taxon>
        <taxon>Pseudomonadati</taxon>
        <taxon>Pseudomonadota</taxon>
        <taxon>Gammaproteobacteria</taxon>
        <taxon>Alteromonadales</taxon>
        <taxon>Colwelliaceae</taxon>
        <taxon>Litorilituus</taxon>
    </lineage>
</organism>
<dbReference type="InterPro" id="IPR013595">
    <property type="entry name" value="Pept_S33_TAP-like_C"/>
</dbReference>
<evidence type="ECO:0000256" key="1">
    <source>
        <dbReference type="ARBA" id="ARBA00010088"/>
    </source>
</evidence>
<evidence type="ECO:0000256" key="3">
    <source>
        <dbReference type="ARBA" id="ARBA00022801"/>
    </source>
</evidence>
<comment type="similarity">
    <text evidence="1">Belongs to the peptidase S33 family.</text>
</comment>
<dbReference type="InterPro" id="IPR029058">
    <property type="entry name" value="AB_hydrolase_fold"/>
</dbReference>
<dbReference type="PANTHER" id="PTHR43248">
    <property type="entry name" value="2-SUCCINYL-6-HYDROXY-2,4-CYCLOHEXADIENE-1-CARBOXYLATE SYNTHASE"/>
    <property type="match status" value="1"/>
</dbReference>
<dbReference type="GO" id="GO:0008233">
    <property type="term" value="F:peptidase activity"/>
    <property type="evidence" value="ECO:0007669"/>
    <property type="project" value="InterPro"/>
</dbReference>
<evidence type="ECO:0000313" key="8">
    <source>
        <dbReference type="Proteomes" id="UP000315303"/>
    </source>
</evidence>
<protein>
    <submittedName>
        <fullName evidence="7">Alpha/beta fold hydrolase</fullName>
    </submittedName>
</protein>
<dbReference type="OrthoDB" id="4510475at2"/>
<dbReference type="Pfam" id="PF00561">
    <property type="entry name" value="Abhydrolase_1"/>
    <property type="match status" value="1"/>
</dbReference>
<dbReference type="EMBL" id="SAWY01000003">
    <property type="protein sequence ID" value="TPH18523.1"/>
    <property type="molecule type" value="Genomic_DNA"/>
</dbReference>
<keyword evidence="2 4" id="KW-0732">Signal</keyword>
<name>A0A502L8X3_9GAMM</name>
<evidence type="ECO:0000256" key="4">
    <source>
        <dbReference type="SAM" id="SignalP"/>
    </source>
</evidence>
<evidence type="ECO:0000259" key="5">
    <source>
        <dbReference type="Pfam" id="PF00561"/>
    </source>
</evidence>
<keyword evidence="3 7" id="KW-0378">Hydrolase</keyword>
<evidence type="ECO:0000259" key="6">
    <source>
        <dbReference type="Pfam" id="PF08386"/>
    </source>
</evidence>
<evidence type="ECO:0000256" key="2">
    <source>
        <dbReference type="ARBA" id="ARBA00022729"/>
    </source>
</evidence>
<dbReference type="Pfam" id="PF08386">
    <property type="entry name" value="Abhydrolase_4"/>
    <property type="match status" value="1"/>
</dbReference>
<gene>
    <name evidence="7" type="ORF">EPA86_01820</name>
</gene>
<evidence type="ECO:0000313" key="7">
    <source>
        <dbReference type="EMBL" id="TPH18523.1"/>
    </source>
</evidence>
<feature type="chain" id="PRO_5021240764" evidence="4">
    <location>
        <begin position="23"/>
        <end position="480"/>
    </location>
</feature>
<dbReference type="PRINTS" id="PR00793">
    <property type="entry name" value="PROAMNOPTASE"/>
</dbReference>
<dbReference type="SUPFAM" id="SSF53474">
    <property type="entry name" value="alpha/beta-Hydrolases"/>
    <property type="match status" value="1"/>
</dbReference>
<proteinExistence type="inferred from homology"/>
<dbReference type="Proteomes" id="UP000315303">
    <property type="component" value="Unassembled WGS sequence"/>
</dbReference>
<comment type="caution">
    <text evidence="7">The sequence shown here is derived from an EMBL/GenBank/DDBJ whole genome shotgun (WGS) entry which is preliminary data.</text>
</comment>
<accession>A0A502L8X3</accession>
<reference evidence="7 8" key="1">
    <citation type="submission" date="2019-01" db="EMBL/GenBank/DDBJ databases">
        <title>Litorilituus lipolytica sp. nov., isolated from intertidal sand of the Yellow Sea in China.</title>
        <authorList>
            <person name="Liu A."/>
        </authorList>
    </citation>
    <scope>NUCLEOTIDE SEQUENCE [LARGE SCALE GENOMIC DNA]</scope>
    <source>
        <strain evidence="7 8">RZ04</strain>
    </source>
</reference>
<dbReference type="InterPro" id="IPR051601">
    <property type="entry name" value="Serine_prot/Carboxylest_S33"/>
</dbReference>
<dbReference type="RefSeq" id="WP_140601300.1">
    <property type="nucleotide sequence ID" value="NZ_SAWY01000003.1"/>
</dbReference>
<dbReference type="AlphaFoldDB" id="A0A502L8X3"/>
<sequence length="480" mass="52735">MKIMWKQLMAASLLAVVNNSWADNQALTVEDCHLGEIRSKVKCGTLQVPENYANNSGDKISVNFAVLPAIDNSEYKAPLMFLAGGPGQAAVELATSLNRVFREIRKTRDIILVDQRGTGQSSALECDLEDEEDVYRVLPEDLNIEDVKSCVSQFKGDVSQFNTENAIRDFDAIRVALGHEKINIYGGSYGTRAGLVYLRMFPESLESAVLDSVGPIEVPIGMFGQSGARSFNLLLDNCKNSESCHKVFPNLAEEFQAVKARLAKEPITLDIQHPRLGTPTQFVLDDTKFTGNLRFQLYGVEGRSMVPLVIHQAYLGNYQPLIGLIARTEGEQLVYTGLLFNIVCNEDIPKVSAKMREIDAANDFDGAASHLAWELICPLFPQYRPSEDFYQPVTASVPTLILSGDLDPVTPPSNGDFPAKTLSNSKHIIVKNASHTVAMSTCASNIIGEFLTSKDPKSLDESCLEDVPEETFMTSVNGVE</sequence>
<dbReference type="GO" id="GO:0006508">
    <property type="term" value="P:proteolysis"/>
    <property type="evidence" value="ECO:0007669"/>
    <property type="project" value="InterPro"/>
</dbReference>